<evidence type="ECO:0000313" key="2">
    <source>
        <dbReference type="EMBL" id="MDQ9094162.1"/>
    </source>
</evidence>
<protein>
    <submittedName>
        <fullName evidence="2">Uncharacterized protein</fullName>
    </submittedName>
</protein>
<proteinExistence type="predicted"/>
<dbReference type="Proteomes" id="UP001226574">
    <property type="component" value="Unassembled WGS sequence"/>
</dbReference>
<gene>
    <name evidence="2" type="ORF">RC083_21620</name>
</gene>
<feature type="transmembrane region" description="Helical" evidence="1">
    <location>
        <begin position="12"/>
        <end position="31"/>
    </location>
</feature>
<reference evidence="2 3" key="1">
    <citation type="submission" date="2023-08" db="EMBL/GenBank/DDBJ databases">
        <title>Pseudoalteromonas haloplanktis LL1 genome.</title>
        <authorList>
            <person name="Wu S."/>
        </authorList>
    </citation>
    <scope>NUCLEOTIDE SEQUENCE [LARGE SCALE GENOMIC DNA]</scope>
    <source>
        <strain evidence="2 3">LL1</strain>
    </source>
</reference>
<dbReference type="RefSeq" id="WP_309039864.1">
    <property type="nucleotide sequence ID" value="NZ_JAVIFY010000034.1"/>
</dbReference>
<keyword evidence="3" id="KW-1185">Reference proteome</keyword>
<keyword evidence="1" id="KW-0472">Membrane</keyword>
<feature type="transmembrane region" description="Helical" evidence="1">
    <location>
        <begin position="37"/>
        <end position="55"/>
    </location>
</feature>
<keyword evidence="1" id="KW-1133">Transmembrane helix</keyword>
<organism evidence="2 3">
    <name type="scientific">Pseudoalteromonas haloplanktis</name>
    <name type="common">Alteromonas haloplanktis</name>
    <dbReference type="NCBI Taxonomy" id="228"/>
    <lineage>
        <taxon>Bacteria</taxon>
        <taxon>Pseudomonadati</taxon>
        <taxon>Pseudomonadota</taxon>
        <taxon>Gammaproteobacteria</taxon>
        <taxon>Alteromonadales</taxon>
        <taxon>Pseudoalteromonadaceae</taxon>
        <taxon>Pseudoalteromonas</taxon>
    </lineage>
</organism>
<keyword evidence="1" id="KW-0812">Transmembrane</keyword>
<sequence length="56" mass="6188">MAKQLSRWQIFKLPIILFILSMTGIVAALLVDGEIDLLASLALASTLIVTAWYILK</sequence>
<evidence type="ECO:0000313" key="3">
    <source>
        <dbReference type="Proteomes" id="UP001226574"/>
    </source>
</evidence>
<comment type="caution">
    <text evidence="2">The sequence shown here is derived from an EMBL/GenBank/DDBJ whole genome shotgun (WGS) entry which is preliminary data.</text>
</comment>
<evidence type="ECO:0000256" key="1">
    <source>
        <dbReference type="SAM" id="Phobius"/>
    </source>
</evidence>
<accession>A0ABU1BIL9</accession>
<name>A0ABU1BIL9_PSEHA</name>
<dbReference type="EMBL" id="JAVIFY010000034">
    <property type="protein sequence ID" value="MDQ9094162.1"/>
    <property type="molecule type" value="Genomic_DNA"/>
</dbReference>